<proteinExistence type="inferred from homology"/>
<dbReference type="InterPro" id="IPR018047">
    <property type="entry name" value="Ammonium_transpt_CS"/>
</dbReference>
<evidence type="ECO:0000256" key="5">
    <source>
        <dbReference type="ARBA" id="ARBA00022989"/>
    </source>
</evidence>
<feature type="domain" description="Ammonium transporter AmtB-like" evidence="9">
    <location>
        <begin position="16"/>
        <end position="407"/>
    </location>
</feature>
<keyword evidence="5 8" id="KW-1133">Transmembrane helix</keyword>
<dbReference type="InterPro" id="IPR001905">
    <property type="entry name" value="Ammonium_transpt"/>
</dbReference>
<dbReference type="EMBL" id="JARWAO010000001">
    <property type="protein sequence ID" value="MDR5894725.1"/>
    <property type="molecule type" value="Genomic_DNA"/>
</dbReference>
<dbReference type="SUPFAM" id="SSF111352">
    <property type="entry name" value="Ammonium transporter"/>
    <property type="match status" value="1"/>
</dbReference>
<reference evidence="10 11" key="1">
    <citation type="submission" date="2023-04" db="EMBL/GenBank/DDBJ databases">
        <title>A long-awaited taxogenomic arrangement of the family Halomonadaceae.</title>
        <authorList>
            <person name="De La Haba R."/>
            <person name="Chuvochina M."/>
            <person name="Wittouck S."/>
            <person name="Arahal D.R."/>
            <person name="Sanchez-Porro C."/>
            <person name="Hugenholtz P."/>
            <person name="Ventosa A."/>
        </authorList>
    </citation>
    <scope>NUCLEOTIDE SEQUENCE [LARGE SCALE GENOMIC DNA]</scope>
    <source>
        <strain evidence="10 11">DSM 22428</strain>
    </source>
</reference>
<evidence type="ECO:0000256" key="8">
    <source>
        <dbReference type="RuleBase" id="RU362002"/>
    </source>
</evidence>
<dbReference type="PANTHER" id="PTHR11730:SF62">
    <property type="entry name" value="AMMONIUM TRANSPORTER SLL1017-RELATED"/>
    <property type="match status" value="1"/>
</dbReference>
<feature type="transmembrane region" description="Helical" evidence="8">
    <location>
        <begin position="298"/>
        <end position="320"/>
    </location>
</feature>
<feature type="transmembrane region" description="Helical" evidence="8">
    <location>
        <begin position="355"/>
        <end position="380"/>
    </location>
</feature>
<comment type="subcellular location">
    <subcellularLocation>
        <location evidence="8">Cell membrane</location>
        <topology evidence="8">Multi-pass membrane protein</topology>
    </subcellularLocation>
    <subcellularLocation>
        <location evidence="1">Membrane</location>
        <topology evidence="1">Multi-pass membrane protein</topology>
    </subcellularLocation>
</comment>
<evidence type="ECO:0000256" key="4">
    <source>
        <dbReference type="ARBA" id="ARBA00022692"/>
    </source>
</evidence>
<protein>
    <recommendedName>
        <fullName evidence="8">Ammonium transporter</fullName>
    </recommendedName>
</protein>
<evidence type="ECO:0000313" key="10">
    <source>
        <dbReference type="EMBL" id="MDR5894725.1"/>
    </source>
</evidence>
<feature type="transmembrane region" description="Helical" evidence="8">
    <location>
        <begin position="109"/>
        <end position="127"/>
    </location>
</feature>
<dbReference type="NCBIfam" id="TIGR03644">
    <property type="entry name" value="marine_trans_1"/>
    <property type="match status" value="1"/>
</dbReference>
<dbReference type="Gene3D" id="1.10.3430.10">
    <property type="entry name" value="Ammonium transporter AmtB like domains"/>
    <property type="match status" value="1"/>
</dbReference>
<feature type="transmembrane region" description="Helical" evidence="8">
    <location>
        <begin position="50"/>
        <end position="69"/>
    </location>
</feature>
<keyword evidence="11" id="KW-1185">Reference proteome</keyword>
<organism evidence="10 11">
    <name type="scientific">Larsenimonas suaedae</name>
    <dbReference type="NCBI Taxonomy" id="1851019"/>
    <lineage>
        <taxon>Bacteria</taxon>
        <taxon>Pseudomonadati</taxon>
        <taxon>Pseudomonadota</taxon>
        <taxon>Gammaproteobacteria</taxon>
        <taxon>Oceanospirillales</taxon>
        <taxon>Halomonadaceae</taxon>
        <taxon>Larsenimonas</taxon>
    </lineage>
</organism>
<comment type="caution">
    <text evidence="10">The sequence shown here is derived from an EMBL/GenBank/DDBJ whole genome shotgun (WGS) entry which is preliminary data.</text>
</comment>
<dbReference type="InterPro" id="IPR029020">
    <property type="entry name" value="Ammonium/urea_transptr"/>
</dbReference>
<dbReference type="RefSeq" id="WP_251593089.1">
    <property type="nucleotide sequence ID" value="NZ_JAMLJI010000002.1"/>
</dbReference>
<dbReference type="PROSITE" id="PS01219">
    <property type="entry name" value="AMMONIUM_TRANSP"/>
    <property type="match status" value="1"/>
</dbReference>
<comment type="similarity">
    <text evidence="2 8">Belongs to the ammonia transporter channel (TC 1.A.11.2) family.</text>
</comment>
<evidence type="ECO:0000313" key="11">
    <source>
        <dbReference type="Proteomes" id="UP001269375"/>
    </source>
</evidence>
<feature type="transmembrane region" description="Helical" evidence="8">
    <location>
        <begin position="174"/>
        <end position="192"/>
    </location>
</feature>
<feature type="transmembrane region" description="Helical" evidence="8">
    <location>
        <begin position="332"/>
        <end position="349"/>
    </location>
</feature>
<feature type="transmembrane region" description="Helical" evidence="8">
    <location>
        <begin position="245"/>
        <end position="267"/>
    </location>
</feature>
<feature type="transmembrane region" description="Helical" evidence="8">
    <location>
        <begin position="134"/>
        <end position="154"/>
    </location>
</feature>
<keyword evidence="4 8" id="KW-0812">Transmembrane</keyword>
<feature type="transmembrane region" description="Helical" evidence="8">
    <location>
        <begin position="204"/>
        <end position="225"/>
    </location>
</feature>
<gene>
    <name evidence="10" type="ORF">QC825_01395</name>
</gene>
<evidence type="ECO:0000256" key="6">
    <source>
        <dbReference type="ARBA" id="ARBA00023136"/>
    </source>
</evidence>
<dbReference type="Pfam" id="PF00909">
    <property type="entry name" value="Ammonium_transp"/>
    <property type="match status" value="1"/>
</dbReference>
<dbReference type="Proteomes" id="UP001269375">
    <property type="component" value="Unassembled WGS sequence"/>
</dbReference>
<keyword evidence="6 8" id="KW-0472">Membrane</keyword>
<dbReference type="InterPro" id="IPR019879">
    <property type="entry name" value="Ammonium_transptr_marine"/>
</dbReference>
<name>A0ABU1GRS7_9GAMM</name>
<dbReference type="NCBIfam" id="TIGR00836">
    <property type="entry name" value="amt"/>
    <property type="match status" value="1"/>
</dbReference>
<dbReference type="InterPro" id="IPR024041">
    <property type="entry name" value="NH4_transpt_AmtB-like_dom"/>
</dbReference>
<dbReference type="PANTHER" id="PTHR11730">
    <property type="entry name" value="AMMONIUM TRANSPORTER"/>
    <property type="match status" value="1"/>
</dbReference>
<evidence type="ECO:0000256" key="3">
    <source>
        <dbReference type="ARBA" id="ARBA00022448"/>
    </source>
</evidence>
<feature type="transmembrane region" description="Helical" evidence="8">
    <location>
        <begin position="14"/>
        <end position="38"/>
    </location>
</feature>
<evidence type="ECO:0000259" key="9">
    <source>
        <dbReference type="Pfam" id="PF00909"/>
    </source>
</evidence>
<accession>A0ABU1GRS7</accession>
<keyword evidence="7 8" id="KW-0924">Ammonia transport</keyword>
<feature type="transmembrane region" description="Helical" evidence="8">
    <location>
        <begin position="274"/>
        <end position="292"/>
    </location>
</feature>
<keyword evidence="3 8" id="KW-0813">Transport</keyword>
<evidence type="ECO:0000256" key="2">
    <source>
        <dbReference type="ARBA" id="ARBA00005887"/>
    </source>
</evidence>
<evidence type="ECO:0000256" key="1">
    <source>
        <dbReference type="ARBA" id="ARBA00004141"/>
    </source>
</evidence>
<sequence length="415" mass="43791">MNDLIEVKYALDTFYFLMTGALVLWMAAGFSMLEAGLVRAKNTTEILTKNIALFAIACTMYLLVGYHLMYSSESGGFLPNLGFLLGAENTPDDVFASGGEVYYSARSDFFFQVVFVATAMSIVSGAVAERMKLWAFLLFAVVLTGFIYPIQGYWKWGGGFLDAAGFQDFAGSGVVHLCGATAALAGVLLLGARKGKYGKNGQINAIPGANLPLATLGTFILWLGWLGFNGGSELKISDIGEANAVAQVFVNTNAAAAGGVIGALILARLWFRKADLTMALNGALAGLVAITAEPLTPTALGATLIGLTGGLIVVFAIVALDKLRIDDPVGAISVHGVVGIWGLLAVPLTNEAATFGAQLLGIAVIFGWTFIASLVVWFIIKAVMGLRVSQEEEYEGVDITECGMEAYPEFIGSKK</sequence>
<evidence type="ECO:0000256" key="7">
    <source>
        <dbReference type="ARBA" id="ARBA00023177"/>
    </source>
</evidence>